<dbReference type="Proteomes" id="UP001065322">
    <property type="component" value="Chromosome"/>
</dbReference>
<keyword evidence="3" id="KW-1185">Reference proteome</keyword>
<feature type="signal peptide" evidence="1">
    <location>
        <begin position="1"/>
        <end position="19"/>
    </location>
</feature>
<keyword evidence="1" id="KW-0732">Signal</keyword>
<proteinExistence type="predicted"/>
<feature type="chain" id="PRO_5045228919" evidence="1">
    <location>
        <begin position="20"/>
        <end position="352"/>
    </location>
</feature>
<evidence type="ECO:0000256" key="1">
    <source>
        <dbReference type="SAM" id="SignalP"/>
    </source>
</evidence>
<sequence length="352" mass="38870">MIRISLAVAALTAASAATAQTQYGDYRDLSYTSYTLRQTAWSPEQYVGDLKELVEFGDALAHVVEFRSPRNNEFSFDLAAAVRTNADGKTELESFVGAVEAGGVFFRLESGSAEGYIHPKDRDTQFNGQYIIGERKFDAEYTQLNIGTEVENNMGARWGLGYIEVSQPAQINIYTARSEGGYTDQPSYPDALVDPEYTTRLIGLWFDVDNLQAAMHDQSGFALSLTESGGWRYGPGLTMDMTVGLMTGESSADLERVVKDNYGLNLEYEEPVGMGWSVSYKLEYIVAYRMPGSNIGMSFGLEGRVLQQFFTTEDLSGAANSVDSNYEAVGQFGIGDNTVFHYGPFVRLAWEI</sequence>
<dbReference type="EMBL" id="CP054475">
    <property type="protein sequence ID" value="UXD85966.1"/>
    <property type="molecule type" value="Genomic_DNA"/>
</dbReference>
<reference evidence="3" key="1">
    <citation type="submission" date="2020-06" db="EMBL/GenBank/DDBJ databases">
        <title>Thalassolituus marinus alknpb1M-1, a hydrocarbon-degrading bacterium isolated from the deep-sea overlying water using an in-situ strategy from the South China Sea basin.</title>
        <authorList>
            <person name="Dong C."/>
            <person name="Chen Y."/>
            <person name="Shao Z."/>
        </authorList>
    </citation>
    <scope>NUCLEOTIDE SEQUENCE [LARGE SCALE GENOMIC DNA]</scope>
    <source>
        <strain evidence="3">alknpb1M-1</strain>
    </source>
</reference>
<accession>A0ABY6A415</accession>
<dbReference type="RefSeq" id="WP_260997963.1">
    <property type="nucleotide sequence ID" value="NZ_CP054475.1"/>
</dbReference>
<evidence type="ECO:0000313" key="2">
    <source>
        <dbReference type="EMBL" id="UXD85966.1"/>
    </source>
</evidence>
<gene>
    <name evidence="2" type="ORF">HUF19_00200</name>
</gene>
<name>A0ABY6A415_9GAMM</name>
<organism evidence="2 3">
    <name type="scientific">Thalassolituus hydrocarboniclasticus</name>
    <dbReference type="NCBI Taxonomy" id="2742796"/>
    <lineage>
        <taxon>Bacteria</taxon>
        <taxon>Pseudomonadati</taxon>
        <taxon>Pseudomonadota</taxon>
        <taxon>Gammaproteobacteria</taxon>
        <taxon>Oceanospirillales</taxon>
        <taxon>Oceanospirillaceae</taxon>
        <taxon>Thalassolituus</taxon>
    </lineage>
</organism>
<protein>
    <submittedName>
        <fullName evidence="2">Uncharacterized protein</fullName>
    </submittedName>
</protein>
<evidence type="ECO:0000313" key="3">
    <source>
        <dbReference type="Proteomes" id="UP001065322"/>
    </source>
</evidence>